<dbReference type="AlphaFoldDB" id="A0AAN9MW31"/>
<name>A0AAN9MW31_CANGL</name>
<organism evidence="1 2">
    <name type="scientific">Canavalia gladiata</name>
    <name type="common">Sword bean</name>
    <name type="synonym">Dolichos gladiatus</name>
    <dbReference type="NCBI Taxonomy" id="3824"/>
    <lineage>
        <taxon>Eukaryota</taxon>
        <taxon>Viridiplantae</taxon>
        <taxon>Streptophyta</taxon>
        <taxon>Embryophyta</taxon>
        <taxon>Tracheophyta</taxon>
        <taxon>Spermatophyta</taxon>
        <taxon>Magnoliopsida</taxon>
        <taxon>eudicotyledons</taxon>
        <taxon>Gunneridae</taxon>
        <taxon>Pentapetalae</taxon>
        <taxon>rosids</taxon>
        <taxon>fabids</taxon>
        <taxon>Fabales</taxon>
        <taxon>Fabaceae</taxon>
        <taxon>Papilionoideae</taxon>
        <taxon>50 kb inversion clade</taxon>
        <taxon>NPAAA clade</taxon>
        <taxon>indigoferoid/millettioid clade</taxon>
        <taxon>Phaseoleae</taxon>
        <taxon>Canavalia</taxon>
    </lineage>
</organism>
<proteinExistence type="predicted"/>
<evidence type="ECO:0000313" key="1">
    <source>
        <dbReference type="EMBL" id="KAK7359257.1"/>
    </source>
</evidence>
<reference evidence="1 2" key="1">
    <citation type="submission" date="2024-01" db="EMBL/GenBank/DDBJ databases">
        <title>The genomes of 5 underutilized Papilionoideae crops provide insights into root nodulation and disease resistanc.</title>
        <authorList>
            <person name="Jiang F."/>
        </authorList>
    </citation>
    <scope>NUCLEOTIDE SEQUENCE [LARGE SCALE GENOMIC DNA]</scope>
    <source>
        <strain evidence="1">LVBAO_FW01</strain>
        <tissue evidence="1">Leaves</tissue>
    </source>
</reference>
<accession>A0AAN9MW31</accession>
<dbReference type="EMBL" id="JAYMYQ010000001">
    <property type="protein sequence ID" value="KAK7359257.1"/>
    <property type="molecule type" value="Genomic_DNA"/>
</dbReference>
<protein>
    <submittedName>
        <fullName evidence="1">Uncharacterized protein</fullName>
    </submittedName>
</protein>
<evidence type="ECO:0000313" key="2">
    <source>
        <dbReference type="Proteomes" id="UP001367508"/>
    </source>
</evidence>
<keyword evidence="2" id="KW-1185">Reference proteome</keyword>
<gene>
    <name evidence="1" type="ORF">VNO77_01210</name>
</gene>
<sequence>MLDMGFEPQVRKIVEQMDMPPPGVRQTVIQCSISIRDTASFDFSIYGYRRELIRWHWLRLNGFPATTIHGDWSQQICLLHKC</sequence>
<dbReference type="Proteomes" id="UP001367508">
    <property type="component" value="Unassembled WGS sequence"/>
</dbReference>
<comment type="caution">
    <text evidence="1">The sequence shown here is derived from an EMBL/GenBank/DDBJ whole genome shotgun (WGS) entry which is preliminary data.</text>
</comment>